<evidence type="ECO:0000256" key="4">
    <source>
        <dbReference type="ARBA" id="ARBA00023163"/>
    </source>
</evidence>
<comment type="caution">
    <text evidence="6">The sequence shown here is derived from an EMBL/GenBank/DDBJ whole genome shotgun (WGS) entry which is preliminary data.</text>
</comment>
<dbReference type="PRINTS" id="PR00039">
    <property type="entry name" value="HTHLYSR"/>
</dbReference>
<evidence type="ECO:0000256" key="3">
    <source>
        <dbReference type="ARBA" id="ARBA00023125"/>
    </source>
</evidence>
<evidence type="ECO:0000259" key="5">
    <source>
        <dbReference type="PROSITE" id="PS50931"/>
    </source>
</evidence>
<dbReference type="Gene3D" id="1.10.10.10">
    <property type="entry name" value="Winged helix-like DNA-binding domain superfamily/Winged helix DNA-binding domain"/>
    <property type="match status" value="1"/>
</dbReference>
<dbReference type="PROSITE" id="PS50931">
    <property type="entry name" value="HTH_LYSR"/>
    <property type="match status" value="1"/>
</dbReference>
<dbReference type="SUPFAM" id="SSF46785">
    <property type="entry name" value="Winged helix' DNA-binding domain"/>
    <property type="match status" value="1"/>
</dbReference>
<dbReference type="InterPro" id="IPR036390">
    <property type="entry name" value="WH_DNA-bd_sf"/>
</dbReference>
<dbReference type="EMBL" id="JAESIY010000004">
    <property type="protein sequence ID" value="MBL3656365.1"/>
    <property type="molecule type" value="Genomic_DNA"/>
</dbReference>
<keyword evidence="2" id="KW-0805">Transcription regulation</keyword>
<keyword evidence="4" id="KW-0804">Transcription</keyword>
<keyword evidence="7" id="KW-1185">Reference proteome</keyword>
<dbReference type="InterPro" id="IPR000847">
    <property type="entry name" value="LysR_HTH_N"/>
</dbReference>
<dbReference type="Proteomes" id="UP000659388">
    <property type="component" value="Unassembled WGS sequence"/>
</dbReference>
<dbReference type="SUPFAM" id="SSF53850">
    <property type="entry name" value="Periplasmic binding protein-like II"/>
    <property type="match status" value="1"/>
</dbReference>
<dbReference type="CDD" id="cd08420">
    <property type="entry name" value="PBP2_CysL_like"/>
    <property type="match status" value="1"/>
</dbReference>
<reference evidence="6" key="1">
    <citation type="submission" date="2021-01" db="EMBL/GenBank/DDBJ databases">
        <title>Fulvivirga kasyanovii gen. nov., sp nov., a novel member of the phylum Bacteroidetes isolated from seawater in a mussel farm.</title>
        <authorList>
            <person name="Zhao L.-H."/>
            <person name="Wang Z.-J."/>
        </authorList>
    </citation>
    <scope>NUCLEOTIDE SEQUENCE</scope>
    <source>
        <strain evidence="6">2943</strain>
    </source>
</reference>
<name>A0A937K0J3_9BACT</name>
<evidence type="ECO:0000256" key="2">
    <source>
        <dbReference type="ARBA" id="ARBA00023015"/>
    </source>
</evidence>
<accession>A0A937K0J3</accession>
<dbReference type="PANTHER" id="PTHR30126">
    <property type="entry name" value="HTH-TYPE TRANSCRIPTIONAL REGULATOR"/>
    <property type="match status" value="1"/>
</dbReference>
<feature type="domain" description="HTH lysR-type" evidence="5">
    <location>
        <begin position="6"/>
        <end position="58"/>
    </location>
</feature>
<dbReference type="FunFam" id="1.10.10.10:FF:000001">
    <property type="entry name" value="LysR family transcriptional regulator"/>
    <property type="match status" value="1"/>
</dbReference>
<comment type="similarity">
    <text evidence="1">Belongs to the LysR transcriptional regulatory family.</text>
</comment>
<dbReference type="GO" id="GO:0000976">
    <property type="term" value="F:transcription cis-regulatory region binding"/>
    <property type="evidence" value="ECO:0007669"/>
    <property type="project" value="TreeGrafter"/>
</dbReference>
<dbReference type="AlphaFoldDB" id="A0A937K0J3"/>
<proteinExistence type="inferred from homology"/>
<keyword evidence="3" id="KW-0238">DNA-binding</keyword>
<evidence type="ECO:0000313" key="6">
    <source>
        <dbReference type="EMBL" id="MBL3656365.1"/>
    </source>
</evidence>
<dbReference type="PANTHER" id="PTHR30126:SF39">
    <property type="entry name" value="HTH-TYPE TRANSCRIPTIONAL REGULATOR CYSL"/>
    <property type="match status" value="1"/>
</dbReference>
<evidence type="ECO:0000256" key="1">
    <source>
        <dbReference type="ARBA" id="ARBA00009437"/>
    </source>
</evidence>
<gene>
    <name evidence="6" type="ORF">JL102_09510</name>
</gene>
<dbReference type="InterPro" id="IPR005119">
    <property type="entry name" value="LysR_subst-bd"/>
</dbReference>
<protein>
    <submittedName>
        <fullName evidence="6">LysR family transcriptional regulator</fullName>
    </submittedName>
</protein>
<sequence length="297" mass="33626">MFDFRLQVFKTVAKRLNFTKAAQELSITQPAVTKHVKEIEQYFQIKLFDRNGTKIKLTPAGEMLLQYSEQIFDIYKNLEIDLNALASKHGGRLKIGASTTVAQYVLPPVIAAFHQKFKDINITLDTGNTEKIEQSLLDGKIDLGIIEGQSKAAGLKYSPFLKDEIVLITNSRSPLSRKPAITVDQLKEIPLLMREPGSGTLEVIHYALKEKGLSSSNLRMEMQLSNTESIKLYLLNSPCASFLSIHSVLKELKTGEMSIIDIQDLTIERYFNFIQAQGQSNNLVELFIKFTSRYNYR</sequence>
<dbReference type="Gene3D" id="3.40.190.290">
    <property type="match status" value="1"/>
</dbReference>
<dbReference type="Pfam" id="PF00126">
    <property type="entry name" value="HTH_1"/>
    <property type="match status" value="1"/>
</dbReference>
<dbReference type="Pfam" id="PF03466">
    <property type="entry name" value="LysR_substrate"/>
    <property type="match status" value="1"/>
</dbReference>
<dbReference type="RefSeq" id="WP_202244149.1">
    <property type="nucleotide sequence ID" value="NZ_JAESIY010000004.1"/>
</dbReference>
<evidence type="ECO:0000313" key="7">
    <source>
        <dbReference type="Proteomes" id="UP000659388"/>
    </source>
</evidence>
<dbReference type="GO" id="GO:0003700">
    <property type="term" value="F:DNA-binding transcription factor activity"/>
    <property type="evidence" value="ECO:0007669"/>
    <property type="project" value="InterPro"/>
</dbReference>
<dbReference type="InterPro" id="IPR036388">
    <property type="entry name" value="WH-like_DNA-bd_sf"/>
</dbReference>
<organism evidence="6 7">
    <name type="scientific">Fulvivirga sediminis</name>
    <dbReference type="NCBI Taxonomy" id="2803949"/>
    <lineage>
        <taxon>Bacteria</taxon>
        <taxon>Pseudomonadati</taxon>
        <taxon>Bacteroidota</taxon>
        <taxon>Cytophagia</taxon>
        <taxon>Cytophagales</taxon>
        <taxon>Fulvivirgaceae</taxon>
        <taxon>Fulvivirga</taxon>
    </lineage>
</organism>